<keyword evidence="2" id="KW-0238">DNA-binding</keyword>
<dbReference type="SUPFAM" id="SSF46689">
    <property type="entry name" value="Homeodomain-like"/>
    <property type="match status" value="1"/>
</dbReference>
<dbReference type="EMBL" id="VLLG01000003">
    <property type="protein sequence ID" value="TWI88057.1"/>
    <property type="molecule type" value="Genomic_DNA"/>
</dbReference>
<dbReference type="InterPro" id="IPR011075">
    <property type="entry name" value="TetR_C"/>
</dbReference>
<dbReference type="OrthoDB" id="9795242at2"/>
<sequence length="194" mass="21822">MAGRPKIFDKHEVVNKAADLFWSKGYEAASTEELLAAMGIGKGSFYLAFPEGKRELFEKALDQFNNGALQRLYAALEKGGEPVEAIRRFFLDMAVAPKEEHGKGCFMGNTVAALSNIDDELKQKAVQRLKQLEQLFYNAISKAKQQGTLKTGEDTATLARYLLTLWNGLNITRRMYTDPKVLRPLIELQLKILH</sequence>
<dbReference type="InterPro" id="IPR001647">
    <property type="entry name" value="HTH_TetR"/>
</dbReference>
<keyword evidence="7" id="KW-1185">Reference proteome</keyword>
<feature type="domain" description="HTH tetR-type" evidence="4">
    <location>
        <begin position="15"/>
        <end position="59"/>
    </location>
</feature>
<dbReference type="Proteomes" id="UP000316778">
    <property type="component" value="Unassembled WGS sequence"/>
</dbReference>
<dbReference type="Gene3D" id="1.10.10.60">
    <property type="entry name" value="Homeodomain-like"/>
    <property type="match status" value="1"/>
</dbReference>
<comment type="caution">
    <text evidence="6">The sequence shown here is derived from an EMBL/GenBank/DDBJ whole genome shotgun (WGS) entry which is preliminary data.</text>
</comment>
<dbReference type="Gene3D" id="1.10.357.10">
    <property type="entry name" value="Tetracycline Repressor, domain 2"/>
    <property type="match status" value="1"/>
</dbReference>
<keyword evidence="1" id="KW-0805">Transcription regulation</keyword>
<feature type="domain" description="Tetracyclin repressor-like C-terminal" evidence="5">
    <location>
        <begin position="97"/>
        <end position="183"/>
    </location>
</feature>
<organism evidence="6 7">
    <name type="scientific">Chitinophaga japonensis</name>
    <name type="common">Flexibacter japonensis</name>
    <dbReference type="NCBI Taxonomy" id="104662"/>
    <lineage>
        <taxon>Bacteria</taxon>
        <taxon>Pseudomonadati</taxon>
        <taxon>Bacteroidota</taxon>
        <taxon>Chitinophagia</taxon>
        <taxon>Chitinophagales</taxon>
        <taxon>Chitinophagaceae</taxon>
        <taxon>Chitinophaga</taxon>
    </lineage>
</organism>
<dbReference type="Pfam" id="PF00440">
    <property type="entry name" value="TetR_N"/>
    <property type="match status" value="1"/>
</dbReference>
<evidence type="ECO:0000313" key="7">
    <source>
        <dbReference type="Proteomes" id="UP000316778"/>
    </source>
</evidence>
<keyword evidence="3" id="KW-0804">Transcription</keyword>
<dbReference type="InterPro" id="IPR036271">
    <property type="entry name" value="Tet_transcr_reg_TetR-rel_C_sf"/>
</dbReference>
<dbReference type="PANTHER" id="PTHR47506:SF1">
    <property type="entry name" value="HTH-TYPE TRANSCRIPTIONAL REGULATOR YJDC"/>
    <property type="match status" value="1"/>
</dbReference>
<evidence type="ECO:0000259" key="4">
    <source>
        <dbReference type="Pfam" id="PF00440"/>
    </source>
</evidence>
<dbReference type="PANTHER" id="PTHR47506">
    <property type="entry name" value="TRANSCRIPTIONAL REGULATORY PROTEIN"/>
    <property type="match status" value="1"/>
</dbReference>
<name>A0A562T3A5_CHIJA</name>
<reference evidence="6 7" key="1">
    <citation type="journal article" date="2013" name="Stand. Genomic Sci.">
        <title>Genomic Encyclopedia of Type Strains, Phase I: The one thousand microbial genomes (KMG-I) project.</title>
        <authorList>
            <person name="Kyrpides N.C."/>
            <person name="Woyke T."/>
            <person name="Eisen J.A."/>
            <person name="Garrity G."/>
            <person name="Lilburn T.G."/>
            <person name="Beck B.J."/>
            <person name="Whitman W.B."/>
            <person name="Hugenholtz P."/>
            <person name="Klenk H.P."/>
        </authorList>
    </citation>
    <scope>NUCLEOTIDE SEQUENCE [LARGE SCALE GENOMIC DNA]</scope>
    <source>
        <strain evidence="6 7">DSM 13484</strain>
    </source>
</reference>
<dbReference type="RefSeq" id="WP_145712856.1">
    <property type="nucleotide sequence ID" value="NZ_BAAAFY010000001.1"/>
</dbReference>
<evidence type="ECO:0000256" key="1">
    <source>
        <dbReference type="ARBA" id="ARBA00023015"/>
    </source>
</evidence>
<evidence type="ECO:0000313" key="6">
    <source>
        <dbReference type="EMBL" id="TWI88057.1"/>
    </source>
</evidence>
<evidence type="ECO:0000259" key="5">
    <source>
        <dbReference type="Pfam" id="PF16925"/>
    </source>
</evidence>
<protein>
    <submittedName>
        <fullName evidence="6">TetR family transcriptional regulator</fullName>
    </submittedName>
</protein>
<evidence type="ECO:0000256" key="3">
    <source>
        <dbReference type="ARBA" id="ARBA00023163"/>
    </source>
</evidence>
<dbReference type="InterPro" id="IPR009057">
    <property type="entry name" value="Homeodomain-like_sf"/>
</dbReference>
<gene>
    <name evidence="6" type="ORF">LX66_2131</name>
</gene>
<dbReference type="AlphaFoldDB" id="A0A562T3A5"/>
<accession>A0A562T3A5</accession>
<dbReference type="GO" id="GO:0003677">
    <property type="term" value="F:DNA binding"/>
    <property type="evidence" value="ECO:0007669"/>
    <property type="project" value="UniProtKB-KW"/>
</dbReference>
<dbReference type="Pfam" id="PF16925">
    <property type="entry name" value="TetR_C_13"/>
    <property type="match status" value="1"/>
</dbReference>
<proteinExistence type="predicted"/>
<evidence type="ECO:0000256" key="2">
    <source>
        <dbReference type="ARBA" id="ARBA00023125"/>
    </source>
</evidence>
<dbReference type="SUPFAM" id="SSF48498">
    <property type="entry name" value="Tetracyclin repressor-like, C-terminal domain"/>
    <property type="match status" value="1"/>
</dbReference>